<feature type="region of interest" description="Disordered" evidence="1">
    <location>
        <begin position="1"/>
        <end position="31"/>
    </location>
</feature>
<name>A0A1A0VRW6_MYCPR</name>
<organism evidence="2 3">
    <name type="scientific">Mycolicibacterium peregrinum</name>
    <name type="common">Mycobacterium peregrinum</name>
    <dbReference type="NCBI Taxonomy" id="43304"/>
    <lineage>
        <taxon>Bacteria</taxon>
        <taxon>Bacillati</taxon>
        <taxon>Actinomycetota</taxon>
        <taxon>Actinomycetes</taxon>
        <taxon>Mycobacteriales</taxon>
        <taxon>Mycobacteriaceae</taxon>
        <taxon>Mycolicibacterium</taxon>
    </lineage>
</organism>
<comment type="caution">
    <text evidence="2">The sequence shown here is derived from an EMBL/GenBank/DDBJ whole genome shotgun (WGS) entry which is preliminary data.</text>
</comment>
<evidence type="ECO:0000256" key="1">
    <source>
        <dbReference type="SAM" id="MobiDB-lite"/>
    </source>
</evidence>
<dbReference type="AlphaFoldDB" id="A0A1A0VRW6"/>
<evidence type="ECO:0000313" key="3">
    <source>
        <dbReference type="Proteomes" id="UP000094008"/>
    </source>
</evidence>
<dbReference type="EMBL" id="LZSY01000139">
    <property type="protein sequence ID" value="OBB85997.1"/>
    <property type="molecule type" value="Genomic_DNA"/>
</dbReference>
<proteinExistence type="predicted"/>
<accession>A0A1A0VRW6</accession>
<evidence type="ECO:0000313" key="2">
    <source>
        <dbReference type="EMBL" id="OBB85997.1"/>
    </source>
</evidence>
<sequence length="309" mass="33607">MDGSISIITGGSMGESSTSGSEPTVSTDDRHRYVRRLALESLERRGVRVRPAPQDALGDDCFMDQTGNHYRLYNLQLQCAQRPPVEWASAVEFHFDQQFASRSDPGPAELTEGEFLAQVRTRLQTPDTSGMTSMRYARPAFDGLVAELSRDLPTVVKTVGDDDVAGRDLNFLYEVGQRNTDAEPVTVQALDRNVFALTGDSFFIASKALNMPRLIETVLGGVAPLGVVFSVPHRSLLFLHGVGESTADAVGWLASVTVGQTENPPGGAVSRDTYFWHGGAVQRITEIDTRVRSISLLRDGAFAEAMGQL</sequence>
<dbReference type="Proteomes" id="UP000094008">
    <property type="component" value="Unassembled WGS sequence"/>
</dbReference>
<reference evidence="3" key="1">
    <citation type="submission" date="2016-06" db="EMBL/GenBank/DDBJ databases">
        <authorList>
            <person name="Sutton G."/>
            <person name="Brinkac L."/>
            <person name="Sanka R."/>
            <person name="Adams M."/>
            <person name="Lau E."/>
            <person name="Mehaffy C."/>
            <person name="Tameris M."/>
            <person name="Hatherill M."/>
            <person name="Hanekom W."/>
            <person name="Mahomed H."/>
            <person name="Mcshane H."/>
        </authorList>
    </citation>
    <scope>NUCLEOTIDE SEQUENCE [LARGE SCALE GENOMIC DNA]</scope>
    <source>
        <strain evidence="3">852002-10433_SCH5171157</strain>
    </source>
</reference>
<dbReference type="RefSeq" id="WP_064885664.1">
    <property type="nucleotide sequence ID" value="NZ_LZSY01000139.1"/>
</dbReference>
<feature type="compositionally biased region" description="Low complexity" evidence="1">
    <location>
        <begin position="1"/>
        <end position="22"/>
    </location>
</feature>
<gene>
    <name evidence="2" type="ORF">A5779_03190</name>
</gene>
<protein>
    <submittedName>
        <fullName evidence="2">Uncharacterized protein</fullName>
    </submittedName>
</protein>